<dbReference type="EMBL" id="CM009751">
    <property type="protein sequence ID" value="PUZ67659.1"/>
    <property type="molecule type" value="Genomic_DNA"/>
</dbReference>
<dbReference type="AlphaFoldDB" id="A0A2T7EIL3"/>
<protein>
    <submittedName>
        <fullName evidence="1">Uncharacterized protein</fullName>
    </submittedName>
</protein>
<gene>
    <name evidence="1" type="ORF">GQ55_3G453300</name>
</gene>
<keyword evidence="2" id="KW-1185">Reference proteome</keyword>
<reference evidence="1 2" key="1">
    <citation type="submission" date="2018-04" db="EMBL/GenBank/DDBJ databases">
        <title>WGS assembly of Panicum hallii var. hallii HAL2.</title>
        <authorList>
            <person name="Lovell J."/>
            <person name="Jenkins J."/>
            <person name="Lowry D."/>
            <person name="Mamidi S."/>
            <person name="Sreedasyam A."/>
            <person name="Weng X."/>
            <person name="Barry K."/>
            <person name="Bonette J."/>
            <person name="Campitelli B."/>
            <person name="Daum C."/>
            <person name="Gordon S."/>
            <person name="Gould B."/>
            <person name="Lipzen A."/>
            <person name="MacQueen A."/>
            <person name="Palacio-Mejia J."/>
            <person name="Plott C."/>
            <person name="Shakirov E."/>
            <person name="Shu S."/>
            <person name="Yoshinaga Y."/>
            <person name="Zane M."/>
            <person name="Rokhsar D."/>
            <person name="Grimwood J."/>
            <person name="Schmutz J."/>
            <person name="Juenger T."/>
        </authorList>
    </citation>
    <scope>NUCLEOTIDE SEQUENCE [LARGE SCALE GENOMIC DNA]</scope>
    <source>
        <strain evidence="2">cv. HAL2</strain>
    </source>
</reference>
<organism evidence="1 2">
    <name type="scientific">Panicum hallii var. hallii</name>
    <dbReference type="NCBI Taxonomy" id="1504633"/>
    <lineage>
        <taxon>Eukaryota</taxon>
        <taxon>Viridiplantae</taxon>
        <taxon>Streptophyta</taxon>
        <taxon>Embryophyta</taxon>
        <taxon>Tracheophyta</taxon>
        <taxon>Spermatophyta</taxon>
        <taxon>Magnoliopsida</taxon>
        <taxon>Liliopsida</taxon>
        <taxon>Poales</taxon>
        <taxon>Poaceae</taxon>
        <taxon>PACMAD clade</taxon>
        <taxon>Panicoideae</taxon>
        <taxon>Panicodae</taxon>
        <taxon>Paniceae</taxon>
        <taxon>Panicinae</taxon>
        <taxon>Panicum</taxon>
        <taxon>Panicum sect. Panicum</taxon>
    </lineage>
</organism>
<accession>A0A2T7EIL3</accession>
<dbReference type="Gramene" id="PUZ67659">
    <property type="protein sequence ID" value="PUZ67659"/>
    <property type="gene ID" value="GQ55_3G453300"/>
</dbReference>
<sequence>MAGRSSCQCETHTRVHVQRTDGRQRWRTARHSARNPFFDGVQTNQTILLVLLDSGRVTISPVLLAHGGKRDNMSPVSNELWSRGVGVRQRHYQVRPCVLYVCTKGLFSLSS</sequence>
<proteinExistence type="predicted"/>
<evidence type="ECO:0000313" key="1">
    <source>
        <dbReference type="EMBL" id="PUZ67659.1"/>
    </source>
</evidence>
<evidence type="ECO:0000313" key="2">
    <source>
        <dbReference type="Proteomes" id="UP000244336"/>
    </source>
</evidence>
<dbReference type="Proteomes" id="UP000244336">
    <property type="component" value="Chromosome 3"/>
</dbReference>
<name>A0A2T7EIL3_9POAL</name>